<dbReference type="Pfam" id="PF12234">
    <property type="entry name" value="Rav1p_C"/>
    <property type="match status" value="1"/>
</dbReference>
<dbReference type="SUPFAM" id="SSF50998">
    <property type="entry name" value="Quinoprotein alcohol dehydrogenase-like"/>
    <property type="match status" value="1"/>
</dbReference>
<reference evidence="3" key="1">
    <citation type="journal article" date="2020" name="Stud. Mycol.">
        <title>101 Dothideomycetes genomes: a test case for predicting lifestyles and emergence of pathogens.</title>
        <authorList>
            <person name="Haridas S."/>
            <person name="Albert R."/>
            <person name="Binder M."/>
            <person name="Bloem J."/>
            <person name="Labutti K."/>
            <person name="Salamov A."/>
            <person name="Andreopoulos B."/>
            <person name="Baker S."/>
            <person name="Barry K."/>
            <person name="Bills G."/>
            <person name="Bluhm B."/>
            <person name="Cannon C."/>
            <person name="Castanera R."/>
            <person name="Culley D."/>
            <person name="Daum C."/>
            <person name="Ezra D."/>
            <person name="Gonzalez J."/>
            <person name="Henrissat B."/>
            <person name="Kuo A."/>
            <person name="Liang C."/>
            <person name="Lipzen A."/>
            <person name="Lutzoni F."/>
            <person name="Magnuson J."/>
            <person name="Mondo S."/>
            <person name="Nolan M."/>
            <person name="Ohm R."/>
            <person name="Pangilinan J."/>
            <person name="Park H.-J."/>
            <person name="Ramirez L."/>
            <person name="Alfaro M."/>
            <person name="Sun H."/>
            <person name="Tritt A."/>
            <person name="Yoshinaga Y."/>
            <person name="Zwiers L.-H."/>
            <person name="Turgeon B."/>
            <person name="Goodwin S."/>
            <person name="Spatafora J."/>
            <person name="Crous P."/>
            <person name="Grigoriev I."/>
        </authorList>
    </citation>
    <scope>NUCLEOTIDE SEQUENCE</scope>
    <source>
        <strain evidence="3">ATCC 16933</strain>
    </source>
</reference>
<dbReference type="PANTHER" id="PTHR13950">
    <property type="entry name" value="RABCONNECTIN-RELATED"/>
    <property type="match status" value="1"/>
</dbReference>
<name>A0A6A6P4N1_9PEZI</name>
<protein>
    <submittedName>
        <fullName evidence="3">RAVE protein 1 C terminal-domain-containing protein</fullName>
    </submittedName>
</protein>
<feature type="compositionally biased region" description="Acidic residues" evidence="1">
    <location>
        <begin position="1310"/>
        <end position="1320"/>
    </location>
</feature>
<dbReference type="InterPro" id="IPR036322">
    <property type="entry name" value="WD40_repeat_dom_sf"/>
</dbReference>
<proteinExistence type="predicted"/>
<dbReference type="InterPro" id="IPR001680">
    <property type="entry name" value="WD40_rpt"/>
</dbReference>
<dbReference type="Gene3D" id="2.130.10.10">
    <property type="entry name" value="YVTN repeat-like/Quinoprotein amine dehydrogenase"/>
    <property type="match status" value="1"/>
</dbReference>
<dbReference type="Proteomes" id="UP000799766">
    <property type="component" value="Unassembled WGS sequence"/>
</dbReference>
<feature type="domain" description="RAVE complex protein Rav1 C-terminal" evidence="2">
    <location>
        <begin position="599"/>
        <end position="1232"/>
    </location>
</feature>
<dbReference type="GO" id="GO:0007035">
    <property type="term" value="P:vacuolar acidification"/>
    <property type="evidence" value="ECO:0007669"/>
    <property type="project" value="TreeGrafter"/>
</dbReference>
<accession>A0A6A6P4N1</accession>
<dbReference type="GO" id="GO:0043291">
    <property type="term" value="C:RAVE complex"/>
    <property type="evidence" value="ECO:0007669"/>
    <property type="project" value="TreeGrafter"/>
</dbReference>
<dbReference type="InterPro" id="IPR022033">
    <property type="entry name" value="Rav1p_C"/>
</dbReference>
<dbReference type="SMART" id="SM00320">
    <property type="entry name" value="WD40"/>
    <property type="match status" value="4"/>
</dbReference>
<evidence type="ECO:0000256" key="1">
    <source>
        <dbReference type="SAM" id="MobiDB-lite"/>
    </source>
</evidence>
<gene>
    <name evidence="3" type="ORF">BDY21DRAFT_284071</name>
</gene>
<dbReference type="InterPro" id="IPR011047">
    <property type="entry name" value="Quinoprotein_ADH-like_sf"/>
</dbReference>
<feature type="region of interest" description="Disordered" evidence="1">
    <location>
        <begin position="1310"/>
        <end position="1361"/>
    </location>
</feature>
<dbReference type="InterPro" id="IPR052208">
    <property type="entry name" value="DmX-like/RAVE_component"/>
</dbReference>
<evidence type="ECO:0000313" key="4">
    <source>
        <dbReference type="Proteomes" id="UP000799766"/>
    </source>
</evidence>
<dbReference type="EMBL" id="MU001677">
    <property type="protein sequence ID" value="KAF2458784.1"/>
    <property type="molecule type" value="Genomic_DNA"/>
</dbReference>
<dbReference type="OrthoDB" id="342131at2759"/>
<evidence type="ECO:0000259" key="2">
    <source>
        <dbReference type="Pfam" id="PF12234"/>
    </source>
</evidence>
<keyword evidence="4" id="KW-1185">Reference proteome</keyword>
<evidence type="ECO:0000313" key="3">
    <source>
        <dbReference type="EMBL" id="KAF2458784.1"/>
    </source>
</evidence>
<dbReference type="PANTHER" id="PTHR13950:SF9">
    <property type="entry name" value="RABCONNECTIN-3A"/>
    <property type="match status" value="1"/>
</dbReference>
<sequence length="1361" mass="152418">MRAILPGRPQAELQAVATGLWEGHQIIGYVSGNALVILDGANSILQTTYHEHDDDLATIALDEGTGKIATASASAVHIYQPYGKDEGDLKWSLQYSLALDNANDTITTLSWGSSEELLVGGSSLTLYSTRNDWEKIWSKPLANCAKYAQFSHDANLIATTGKYDRLVKIWRRLSAEAHFDYSYLSHPATITGMHWRRPFKGQSVENVLYTICCDNKVRIWVPGDTHGLLVLRLWGQIDLLESIQPRSVLNGNHPQTRYAFIIDSRDFTIATERAVEEAEQVDGDQHALQHLIEVAKRSPEACVVLDERGNMSAWGLENVGSKHRKATDIFNIAHGEGLRIHFAKEPSGLEKNVQFYNFCEPQLGGRFTLLSHHFDGRIEWFEGGLSQLFDPSPITRRLQRKTVWTGHSHPIRKVVRTASGRALVSRTGNSEGIVWAQKDTRNGTTLARHSTIKISEHIHRMWVLREGDYTVFLHHESISLWDTRGPKAVEAARLPYTVKGKALCLLHIPETKEHEGRVHLATISSEMKGVAWEVKLPEVGNDTGAGSAPSIHGFSTFDLGSGDDLAFVLPVDPAGTDTVHPGFLDTFARDVAISYTKSGVIKSWTARVDVAKRKLEWLLTSTVETSVENPFLVSGTSIRKAALVDAEKTSLTIWNTRSAQLEHEEKFDGQGEIGDLDWSSTPDNQSILAVGFPHKVVIYSQLRYDYLDAGPSWAHIKEIRTRDLTPHPIGDSVWLGGGHFAIGTGHQLFVLDNQIDVSDNLIPGLRVPKRQSTSLDIFTVVSRLNGPLPVYHPQLLIQCILSGKIALVHKVLINLYNKMKFFIDGDDLDSFLGLSADDFSSEQDIGVNTARKEMRSYYADFSEAEPDVVNTDVAHSLNGLLTRCQVPLLSSREQFNLADIIECVGVVEQHRRSLDDNGTRFLLFFREHLLRAAQPTRQLNISWREIIWAYHSTSQDVLVDLVSRHTHGRLLWEDAKESGMFMWLTDLTTLRTQFENIARNEYTKTEGKNPVDCSLYYLALKKKAVLVGLWRMATWNRERTQTHKLLQNNFNEPRWRTAALKNAYALLGKHRYEYAAAFFLLAGQLKDAVNVLATQVGDTQLAIAVARVYEGDEGPVLRSFIEDRIIPQAVRDSNRWMASWGFWMLNRKDKAVRALVSPLEQLVSPPQSPNLQSKLFLTDDAALIVLYKQLRDKSLQTLRGAIMVSPKLEWDFVLHTARLYQRMGCDLLALDLVRTWEFLASWQPRPSAHAPANGSPLSPRYPGATTADLRALNIDPRRLLRRRSSLVIADLPSPLQNVSMSQLSLRNGIEEEEAVSDGDSGDGGVRGTRPAPTANGTKEEKKKPTMISEPDPNSLLDSFGF</sequence>
<dbReference type="InterPro" id="IPR015943">
    <property type="entry name" value="WD40/YVTN_repeat-like_dom_sf"/>
</dbReference>
<dbReference type="SUPFAM" id="SSF50978">
    <property type="entry name" value="WD40 repeat-like"/>
    <property type="match status" value="1"/>
</dbReference>
<organism evidence="3 4">
    <name type="scientific">Lineolata rhizophorae</name>
    <dbReference type="NCBI Taxonomy" id="578093"/>
    <lineage>
        <taxon>Eukaryota</taxon>
        <taxon>Fungi</taxon>
        <taxon>Dikarya</taxon>
        <taxon>Ascomycota</taxon>
        <taxon>Pezizomycotina</taxon>
        <taxon>Dothideomycetes</taxon>
        <taxon>Dothideomycetes incertae sedis</taxon>
        <taxon>Lineolatales</taxon>
        <taxon>Lineolataceae</taxon>
        <taxon>Lineolata</taxon>
    </lineage>
</organism>